<organism evidence="2 3">
    <name type="scientific">Pleurodeles waltl</name>
    <name type="common">Iberian ribbed newt</name>
    <dbReference type="NCBI Taxonomy" id="8319"/>
    <lineage>
        <taxon>Eukaryota</taxon>
        <taxon>Metazoa</taxon>
        <taxon>Chordata</taxon>
        <taxon>Craniata</taxon>
        <taxon>Vertebrata</taxon>
        <taxon>Euteleostomi</taxon>
        <taxon>Amphibia</taxon>
        <taxon>Batrachia</taxon>
        <taxon>Caudata</taxon>
        <taxon>Salamandroidea</taxon>
        <taxon>Salamandridae</taxon>
        <taxon>Pleurodelinae</taxon>
        <taxon>Pleurodeles</taxon>
    </lineage>
</organism>
<accession>A0AAV7W860</accession>
<dbReference type="EMBL" id="JANPWB010000002">
    <property type="protein sequence ID" value="KAJ1209166.1"/>
    <property type="molecule type" value="Genomic_DNA"/>
</dbReference>
<evidence type="ECO:0000313" key="2">
    <source>
        <dbReference type="EMBL" id="KAJ1209166.1"/>
    </source>
</evidence>
<name>A0AAV7W860_PLEWA</name>
<sequence>MTADEAVSISAGECSTTPIVHHARESTEETDVDNEAGNLTPVPQMGVSRPLRTAGSGRRRHRRTHEAGEEDVTTEQFFGLEASLLSNHLL</sequence>
<comment type="caution">
    <text evidence="2">The sequence shown here is derived from an EMBL/GenBank/DDBJ whole genome shotgun (WGS) entry which is preliminary data.</text>
</comment>
<reference evidence="2" key="1">
    <citation type="journal article" date="2022" name="bioRxiv">
        <title>Sequencing and chromosome-scale assembly of the giantPleurodeles waltlgenome.</title>
        <authorList>
            <person name="Brown T."/>
            <person name="Elewa A."/>
            <person name="Iarovenko S."/>
            <person name="Subramanian E."/>
            <person name="Araus A.J."/>
            <person name="Petzold A."/>
            <person name="Susuki M."/>
            <person name="Suzuki K.-i.T."/>
            <person name="Hayashi T."/>
            <person name="Toyoda A."/>
            <person name="Oliveira C."/>
            <person name="Osipova E."/>
            <person name="Leigh N.D."/>
            <person name="Simon A."/>
            <person name="Yun M.H."/>
        </authorList>
    </citation>
    <scope>NUCLEOTIDE SEQUENCE</scope>
    <source>
        <strain evidence="2">20211129_DDA</strain>
        <tissue evidence="2">Liver</tissue>
    </source>
</reference>
<evidence type="ECO:0000256" key="1">
    <source>
        <dbReference type="SAM" id="MobiDB-lite"/>
    </source>
</evidence>
<dbReference type="Proteomes" id="UP001066276">
    <property type="component" value="Chromosome 1_2"/>
</dbReference>
<gene>
    <name evidence="2" type="ORF">NDU88_004544</name>
</gene>
<dbReference type="AlphaFoldDB" id="A0AAV7W860"/>
<protein>
    <submittedName>
        <fullName evidence="2">Uncharacterized protein</fullName>
    </submittedName>
</protein>
<keyword evidence="3" id="KW-1185">Reference proteome</keyword>
<proteinExistence type="predicted"/>
<evidence type="ECO:0000313" key="3">
    <source>
        <dbReference type="Proteomes" id="UP001066276"/>
    </source>
</evidence>
<feature type="region of interest" description="Disordered" evidence="1">
    <location>
        <begin position="1"/>
        <end position="74"/>
    </location>
</feature>